<reference evidence="2" key="1">
    <citation type="journal article" date="2015" name="PeerJ">
        <title>First genomic representation of candidate bacterial phylum KSB3 points to enhanced environmental sensing as a trigger of wastewater bulking.</title>
        <authorList>
            <person name="Sekiguchi Y."/>
            <person name="Ohashi A."/>
            <person name="Parks D.H."/>
            <person name="Yamauchi T."/>
            <person name="Tyson G.W."/>
            <person name="Hugenholtz P."/>
        </authorList>
    </citation>
    <scope>NUCLEOTIDE SEQUENCE [LARGE SCALE GENOMIC DNA]</scope>
</reference>
<dbReference type="Pfam" id="PF07110">
    <property type="entry name" value="EthD"/>
    <property type="match status" value="1"/>
</dbReference>
<dbReference type="SUPFAM" id="SSF54909">
    <property type="entry name" value="Dimeric alpha+beta barrel"/>
    <property type="match status" value="1"/>
</dbReference>
<dbReference type="Proteomes" id="UP000030661">
    <property type="component" value="Unassembled WGS sequence"/>
</dbReference>
<dbReference type="STRING" id="1499967.U27_04350"/>
<dbReference type="NCBIfam" id="TIGR02118">
    <property type="entry name" value="EthD family reductase"/>
    <property type="match status" value="1"/>
</dbReference>
<feature type="domain" description="EthD" evidence="1">
    <location>
        <begin position="14"/>
        <end position="95"/>
    </location>
</feature>
<keyword evidence="3" id="KW-1185">Reference proteome</keyword>
<dbReference type="InterPro" id="IPR011008">
    <property type="entry name" value="Dimeric_a/b-barrel"/>
</dbReference>
<evidence type="ECO:0000313" key="2">
    <source>
        <dbReference type="EMBL" id="GAK57383.1"/>
    </source>
</evidence>
<evidence type="ECO:0000313" key="3">
    <source>
        <dbReference type="Proteomes" id="UP000030661"/>
    </source>
</evidence>
<gene>
    <name evidence="2" type="ORF">U27_04350</name>
</gene>
<dbReference type="GO" id="GO:0016491">
    <property type="term" value="F:oxidoreductase activity"/>
    <property type="evidence" value="ECO:0007669"/>
    <property type="project" value="InterPro"/>
</dbReference>
<accession>A0A081BYH8</accession>
<evidence type="ECO:0000259" key="1">
    <source>
        <dbReference type="Pfam" id="PF07110"/>
    </source>
</evidence>
<sequence length="109" mass="12497">MAQPVKLIALLKAKPGMSREEFTKRWVKGHCPFTLKFKNLKGYRVNIAIDEYQELEGELPYDGTAELWWDSLEELQADFASPEGVTAGADADEFTVVRTHIYTKEYILK</sequence>
<name>A0A081BYH8_VECG1</name>
<dbReference type="EMBL" id="DF820466">
    <property type="protein sequence ID" value="GAK57383.1"/>
    <property type="molecule type" value="Genomic_DNA"/>
</dbReference>
<dbReference type="InterPro" id="IPR009799">
    <property type="entry name" value="EthD_dom"/>
</dbReference>
<dbReference type="HOGENOM" id="CLU_115019_3_3_0"/>
<dbReference type="AlphaFoldDB" id="A0A081BYH8"/>
<dbReference type="Gene3D" id="3.30.70.100">
    <property type="match status" value="1"/>
</dbReference>
<organism evidence="2">
    <name type="scientific">Vecturithrix granuli</name>
    <dbReference type="NCBI Taxonomy" id="1499967"/>
    <lineage>
        <taxon>Bacteria</taxon>
        <taxon>Candidatus Moduliflexota</taxon>
        <taxon>Candidatus Vecturitrichia</taxon>
        <taxon>Candidatus Vecturitrichales</taxon>
        <taxon>Candidatus Vecturitrichaceae</taxon>
        <taxon>Candidatus Vecturithrix</taxon>
    </lineage>
</organism>
<proteinExistence type="predicted"/>
<protein>
    <submittedName>
        <fullName evidence="2">Ethyl tert-butyl ether degradation EthD</fullName>
    </submittedName>
</protein>